<comment type="function">
    <text evidence="4">Reversible hydration of carbon dioxide.</text>
</comment>
<dbReference type="InterPro" id="IPR023561">
    <property type="entry name" value="Carbonic_anhydrase_a-class"/>
</dbReference>
<dbReference type="PANTHER" id="PTHR18952">
    <property type="entry name" value="CARBONIC ANHYDRASE"/>
    <property type="match status" value="1"/>
</dbReference>
<dbReference type="Ensembl" id="ENSSFOT00015034041.2">
    <property type="protein sequence ID" value="ENSSFOP00015033663.2"/>
    <property type="gene ID" value="ENSSFOG00015021472.2"/>
</dbReference>
<dbReference type="InterPro" id="IPR018338">
    <property type="entry name" value="Carbonic_anhydrase_a-class_CS"/>
</dbReference>
<evidence type="ECO:0000259" key="5">
    <source>
        <dbReference type="PROSITE" id="PS51144"/>
    </source>
</evidence>
<keyword evidence="2 4" id="KW-0479">Metal-binding</keyword>
<dbReference type="PROSITE" id="PS00162">
    <property type="entry name" value="ALPHA_CA_1"/>
    <property type="match status" value="1"/>
</dbReference>
<accession>A0A8C9SAW7</accession>
<reference evidence="6" key="3">
    <citation type="submission" date="2025-09" db="UniProtKB">
        <authorList>
            <consortium name="Ensembl"/>
        </authorList>
    </citation>
    <scope>IDENTIFICATION</scope>
</reference>
<dbReference type="GO" id="GO:0004089">
    <property type="term" value="F:carbonate dehydratase activity"/>
    <property type="evidence" value="ECO:0007669"/>
    <property type="project" value="UniProtKB-UniRule"/>
</dbReference>
<dbReference type="InterPro" id="IPR036398">
    <property type="entry name" value="CA_dom_sf"/>
</dbReference>
<keyword evidence="3 4" id="KW-0862">Zinc</keyword>
<reference evidence="6 7" key="1">
    <citation type="submission" date="2019-04" db="EMBL/GenBank/DDBJ databases">
        <authorList>
            <consortium name="Wellcome Sanger Institute Data Sharing"/>
        </authorList>
    </citation>
    <scope>NUCLEOTIDE SEQUENCE [LARGE SCALE GENOMIC DNA]</scope>
</reference>
<dbReference type="AlphaFoldDB" id="A0A8C9SAW7"/>
<dbReference type="Gene3D" id="3.10.200.10">
    <property type="entry name" value="Alpha carbonic anhydrase"/>
    <property type="match status" value="1"/>
</dbReference>
<dbReference type="OrthoDB" id="429145at2759"/>
<dbReference type="InterPro" id="IPR001148">
    <property type="entry name" value="CA_dom"/>
</dbReference>
<keyword evidence="7" id="KW-1185">Reference proteome</keyword>
<sequence length="318" mass="35619">QFPETMNYQNIYRPQQDLNGRKVHFASFYTMSVSWPELTVSHWDTLHGSYCGGKEQSPVDIHTSDVIPDADLKHFNFINFSNPHAIAALENTGHTVGCVLVKNNVEISGGGLKDQYSTVQVHFHWGNVSDSSLGSEHSVNSKRYPMEMHIVNVKKGLTMDEAKIQPNGLAVLGFFIEVSTTNNSIIKLHGNSYCINLSQYNYAIIQFYYTVELNESISLDDLIGNVDRSQYYRYSGSLTTPSCNEGVIWTIFKQPIKVNKNLVSNLTLNTVLHPCALCCWVRFCFAAAPLGTSDFRLCVCVCVCVCVYTIVNSLSRSQ</sequence>
<dbReference type="SMART" id="SM01057">
    <property type="entry name" value="Carb_anhydrase"/>
    <property type="match status" value="1"/>
</dbReference>
<evidence type="ECO:0000313" key="7">
    <source>
        <dbReference type="Proteomes" id="UP000694397"/>
    </source>
</evidence>
<dbReference type="PANTHER" id="PTHR18952:SF200">
    <property type="entry name" value="CARBONIC ANHYDRASE"/>
    <property type="match status" value="1"/>
</dbReference>
<keyword evidence="4" id="KW-0456">Lyase</keyword>
<comment type="similarity">
    <text evidence="1 4">Belongs to the alpha-carbonic anhydrase family.</text>
</comment>
<proteinExistence type="inferred from homology"/>
<organism evidence="6 7">
    <name type="scientific">Scleropages formosus</name>
    <name type="common">Asian bonytongue</name>
    <name type="synonym">Osteoglossum formosum</name>
    <dbReference type="NCBI Taxonomy" id="113540"/>
    <lineage>
        <taxon>Eukaryota</taxon>
        <taxon>Metazoa</taxon>
        <taxon>Chordata</taxon>
        <taxon>Craniata</taxon>
        <taxon>Vertebrata</taxon>
        <taxon>Euteleostomi</taxon>
        <taxon>Actinopterygii</taxon>
        <taxon>Neopterygii</taxon>
        <taxon>Teleostei</taxon>
        <taxon>Osteoglossocephala</taxon>
        <taxon>Osteoglossomorpha</taxon>
        <taxon>Osteoglossiformes</taxon>
        <taxon>Osteoglossidae</taxon>
        <taxon>Scleropages</taxon>
    </lineage>
</organism>
<dbReference type="Proteomes" id="UP000694397">
    <property type="component" value="Chromosome 20"/>
</dbReference>
<dbReference type="SUPFAM" id="SSF51069">
    <property type="entry name" value="Carbonic anhydrase"/>
    <property type="match status" value="1"/>
</dbReference>
<dbReference type="Pfam" id="PF00194">
    <property type="entry name" value="Carb_anhydrase"/>
    <property type="match status" value="1"/>
</dbReference>
<comment type="cofactor">
    <cofactor evidence="4">
        <name>Zn(2+)</name>
        <dbReference type="ChEBI" id="CHEBI:29105"/>
    </cofactor>
</comment>
<evidence type="ECO:0000313" key="6">
    <source>
        <dbReference type="Ensembl" id="ENSSFOP00015033663.2"/>
    </source>
</evidence>
<evidence type="ECO:0000256" key="1">
    <source>
        <dbReference type="ARBA" id="ARBA00010718"/>
    </source>
</evidence>
<dbReference type="PROSITE" id="PS51144">
    <property type="entry name" value="ALPHA_CA_2"/>
    <property type="match status" value="1"/>
</dbReference>
<dbReference type="GO" id="GO:0008270">
    <property type="term" value="F:zinc ion binding"/>
    <property type="evidence" value="ECO:0007669"/>
    <property type="project" value="UniProtKB-UniRule"/>
</dbReference>
<protein>
    <recommendedName>
        <fullName evidence="4">Carbonic anhydrase</fullName>
        <ecNumber evidence="4">4.2.1.1</ecNumber>
    </recommendedName>
</protein>
<dbReference type="GO" id="GO:0005886">
    <property type="term" value="C:plasma membrane"/>
    <property type="evidence" value="ECO:0007669"/>
    <property type="project" value="TreeGrafter"/>
</dbReference>
<reference evidence="6" key="2">
    <citation type="submission" date="2025-08" db="UniProtKB">
        <authorList>
            <consortium name="Ensembl"/>
        </authorList>
    </citation>
    <scope>IDENTIFICATION</scope>
</reference>
<evidence type="ECO:0000256" key="3">
    <source>
        <dbReference type="ARBA" id="ARBA00022833"/>
    </source>
</evidence>
<name>A0A8C9SAW7_SCLFO</name>
<comment type="catalytic activity">
    <reaction evidence="4">
        <text>hydrogencarbonate + H(+) = CO2 + H2O</text>
        <dbReference type="Rhea" id="RHEA:10748"/>
        <dbReference type="ChEBI" id="CHEBI:15377"/>
        <dbReference type="ChEBI" id="CHEBI:15378"/>
        <dbReference type="ChEBI" id="CHEBI:16526"/>
        <dbReference type="ChEBI" id="CHEBI:17544"/>
        <dbReference type="EC" id="4.2.1.1"/>
    </reaction>
</comment>
<dbReference type="EC" id="4.2.1.1" evidence="4"/>
<evidence type="ECO:0000256" key="4">
    <source>
        <dbReference type="RuleBase" id="RU367011"/>
    </source>
</evidence>
<dbReference type="GeneTree" id="ENSGT00940000164039"/>
<feature type="domain" description="Alpha-carbonic anhydrase" evidence="5">
    <location>
        <begin position="33"/>
        <end position="318"/>
    </location>
</feature>
<evidence type="ECO:0000256" key="2">
    <source>
        <dbReference type="ARBA" id="ARBA00022723"/>
    </source>
</evidence>